<sequence length="195" mass="21058">MVRQLVANRDKIVAVEGSNLAALDRLSQWTKLGTFSVKACYDFFRAKGPKLGVDTTKASIPDNASAIFAPAVGLMLWFLLLLFDAAVVRSLVLVLAWKWQSFVAAVVRCLVLGFWFGGGTGAFVVAAAASFLELPGSGHKVSLLLLGCGRFCYCDRVDECGPILRADSDLCCLCEAGVGIWYLVLNWRFAVIGLS</sequence>
<keyword evidence="1" id="KW-1133">Transmembrane helix</keyword>
<protein>
    <submittedName>
        <fullName evidence="2">Uncharacterized protein</fullName>
    </submittedName>
</protein>
<organism evidence="2 3">
    <name type="scientific">Actinidia rufa</name>
    <dbReference type="NCBI Taxonomy" id="165716"/>
    <lineage>
        <taxon>Eukaryota</taxon>
        <taxon>Viridiplantae</taxon>
        <taxon>Streptophyta</taxon>
        <taxon>Embryophyta</taxon>
        <taxon>Tracheophyta</taxon>
        <taxon>Spermatophyta</taxon>
        <taxon>Magnoliopsida</taxon>
        <taxon>eudicotyledons</taxon>
        <taxon>Gunneridae</taxon>
        <taxon>Pentapetalae</taxon>
        <taxon>asterids</taxon>
        <taxon>Ericales</taxon>
        <taxon>Actinidiaceae</taxon>
        <taxon>Actinidia</taxon>
    </lineage>
</organism>
<proteinExistence type="predicted"/>
<evidence type="ECO:0000313" key="2">
    <source>
        <dbReference type="EMBL" id="GFS34971.1"/>
    </source>
</evidence>
<feature type="transmembrane region" description="Helical" evidence="1">
    <location>
        <begin position="109"/>
        <end position="132"/>
    </location>
</feature>
<feature type="transmembrane region" description="Helical" evidence="1">
    <location>
        <begin position="74"/>
        <end position="97"/>
    </location>
</feature>
<dbReference type="Proteomes" id="UP000585474">
    <property type="component" value="Unassembled WGS sequence"/>
</dbReference>
<comment type="caution">
    <text evidence="2">The sequence shown here is derived from an EMBL/GenBank/DDBJ whole genome shotgun (WGS) entry which is preliminary data.</text>
</comment>
<evidence type="ECO:0000313" key="3">
    <source>
        <dbReference type="Proteomes" id="UP000585474"/>
    </source>
</evidence>
<gene>
    <name evidence="2" type="ORF">Acr_00g0037050</name>
</gene>
<keyword evidence="1" id="KW-0812">Transmembrane</keyword>
<accession>A0A7J0DIN1</accession>
<keyword evidence="1" id="KW-0472">Membrane</keyword>
<dbReference type="AlphaFoldDB" id="A0A7J0DIN1"/>
<keyword evidence="3" id="KW-1185">Reference proteome</keyword>
<dbReference type="EMBL" id="BJWL01000218">
    <property type="protein sequence ID" value="GFS34971.1"/>
    <property type="molecule type" value="Genomic_DNA"/>
</dbReference>
<name>A0A7J0DIN1_9ERIC</name>
<evidence type="ECO:0000256" key="1">
    <source>
        <dbReference type="SAM" id="Phobius"/>
    </source>
</evidence>
<reference evidence="3" key="1">
    <citation type="submission" date="2019-07" db="EMBL/GenBank/DDBJ databases">
        <title>De Novo Assembly of kiwifruit Actinidia rufa.</title>
        <authorList>
            <person name="Sugita-Konishi S."/>
            <person name="Sato K."/>
            <person name="Mori E."/>
            <person name="Abe Y."/>
            <person name="Kisaki G."/>
            <person name="Hamano K."/>
            <person name="Suezawa K."/>
            <person name="Otani M."/>
            <person name="Fukuda T."/>
            <person name="Manabe T."/>
            <person name="Gomi K."/>
            <person name="Tabuchi M."/>
            <person name="Akimitsu K."/>
            <person name="Kataoka I."/>
        </authorList>
    </citation>
    <scope>NUCLEOTIDE SEQUENCE [LARGE SCALE GENOMIC DNA]</scope>
    <source>
        <strain evidence="3">cv. Fuchu</strain>
    </source>
</reference>